<dbReference type="AlphaFoldDB" id="A0A084QZ81"/>
<name>A0A084QZ81_STAC4</name>
<dbReference type="HOGENOM" id="CLU_1428847_0_0_1"/>
<sequence>MSCCSSLDVGLLSSNVSFYRARCHGPPNKWIENAKPRADDGNQGISSPRRISASKAKPQRGTLTRAFGALVKQPCLEEAPGAVHLAESFQKYSAGKDELSQEANEASFALTHLAYQDRLLELPTSREHKFVEGTQAAASALVVKTGDLLRVGYETRLYKDAPILLVDGVMPAASSKPPCTLAHSIFAAYF</sequence>
<organism evidence="2 3">
    <name type="scientific">Stachybotrys chlorohalonatus (strain IBT 40285)</name>
    <dbReference type="NCBI Taxonomy" id="1283841"/>
    <lineage>
        <taxon>Eukaryota</taxon>
        <taxon>Fungi</taxon>
        <taxon>Dikarya</taxon>
        <taxon>Ascomycota</taxon>
        <taxon>Pezizomycotina</taxon>
        <taxon>Sordariomycetes</taxon>
        <taxon>Hypocreomycetidae</taxon>
        <taxon>Hypocreales</taxon>
        <taxon>Stachybotryaceae</taxon>
        <taxon>Stachybotrys</taxon>
    </lineage>
</organism>
<feature type="region of interest" description="Disordered" evidence="1">
    <location>
        <begin position="32"/>
        <end position="58"/>
    </location>
</feature>
<evidence type="ECO:0000313" key="3">
    <source>
        <dbReference type="Proteomes" id="UP000028524"/>
    </source>
</evidence>
<protein>
    <submittedName>
        <fullName evidence="2">Uncharacterized protein</fullName>
    </submittedName>
</protein>
<dbReference type="Proteomes" id="UP000028524">
    <property type="component" value="Unassembled WGS sequence"/>
</dbReference>
<dbReference type="EMBL" id="KL659590">
    <property type="protein sequence ID" value="KFA69266.1"/>
    <property type="molecule type" value="Genomic_DNA"/>
</dbReference>
<accession>A0A084QZ81</accession>
<gene>
    <name evidence="2" type="ORF">S40285_07412</name>
</gene>
<dbReference type="OrthoDB" id="1606438at2759"/>
<keyword evidence="3" id="KW-1185">Reference proteome</keyword>
<reference evidence="2 3" key="1">
    <citation type="journal article" date="2014" name="BMC Genomics">
        <title>Comparative genome sequencing reveals chemotype-specific gene clusters in the toxigenic black mold Stachybotrys.</title>
        <authorList>
            <person name="Semeiks J."/>
            <person name="Borek D."/>
            <person name="Otwinowski Z."/>
            <person name="Grishin N.V."/>
        </authorList>
    </citation>
    <scope>NUCLEOTIDE SEQUENCE [LARGE SCALE GENOMIC DNA]</scope>
    <source>
        <strain evidence="2 3">IBT 40285</strain>
    </source>
</reference>
<evidence type="ECO:0000256" key="1">
    <source>
        <dbReference type="SAM" id="MobiDB-lite"/>
    </source>
</evidence>
<proteinExistence type="predicted"/>
<evidence type="ECO:0000313" key="2">
    <source>
        <dbReference type="EMBL" id="KFA69266.1"/>
    </source>
</evidence>
<dbReference type="InParanoid" id="A0A084QZ81"/>